<proteinExistence type="predicted"/>
<keyword evidence="2" id="KW-0560">Oxidoreductase</keyword>
<dbReference type="EC" id="1.8.5.-" evidence="2"/>
<gene>
    <name evidence="2" type="primary">msrP</name>
    <name evidence="2" type="ORF">QQ020_20035</name>
</gene>
<reference evidence="2" key="1">
    <citation type="submission" date="2023-06" db="EMBL/GenBank/DDBJ databases">
        <title>Genomic of Agaribacillus aureum.</title>
        <authorList>
            <person name="Wang G."/>
        </authorList>
    </citation>
    <scope>NUCLEOTIDE SEQUENCE</scope>
    <source>
        <strain evidence="2">BMA12</strain>
    </source>
</reference>
<dbReference type="InterPro" id="IPR036374">
    <property type="entry name" value="OxRdtase_Mopterin-bd_sf"/>
</dbReference>
<feature type="domain" description="Oxidoreductase molybdopterin-binding" evidence="1">
    <location>
        <begin position="126"/>
        <end position="284"/>
    </location>
</feature>
<evidence type="ECO:0000259" key="1">
    <source>
        <dbReference type="Pfam" id="PF00174"/>
    </source>
</evidence>
<evidence type="ECO:0000313" key="2">
    <source>
        <dbReference type="EMBL" id="MDN5214380.1"/>
    </source>
</evidence>
<name>A0ABT8L9F7_9BACT</name>
<evidence type="ECO:0000313" key="3">
    <source>
        <dbReference type="Proteomes" id="UP001172083"/>
    </source>
</evidence>
<comment type="caution">
    <text evidence="2">The sequence shown here is derived from an EMBL/GenBank/DDBJ whole genome shotgun (WGS) entry which is preliminary data.</text>
</comment>
<keyword evidence="3" id="KW-1185">Reference proteome</keyword>
<dbReference type="PANTHER" id="PTHR43032">
    <property type="entry name" value="PROTEIN-METHIONINE-SULFOXIDE REDUCTASE"/>
    <property type="match status" value="1"/>
</dbReference>
<dbReference type="EMBL" id="JAUJEB010000004">
    <property type="protein sequence ID" value="MDN5214380.1"/>
    <property type="molecule type" value="Genomic_DNA"/>
</dbReference>
<dbReference type="Gene3D" id="3.90.420.10">
    <property type="entry name" value="Oxidoreductase, molybdopterin-binding domain"/>
    <property type="match status" value="1"/>
</dbReference>
<dbReference type="GO" id="GO:0016491">
    <property type="term" value="F:oxidoreductase activity"/>
    <property type="evidence" value="ECO:0007669"/>
    <property type="project" value="UniProtKB-KW"/>
</dbReference>
<protein>
    <submittedName>
        <fullName evidence="2">Protein-methionine-sulfoxide reductase catalytic subunit MsrP</fullName>
        <ecNumber evidence="2">1.8.5.-</ecNumber>
    </submittedName>
</protein>
<dbReference type="PANTHER" id="PTHR43032:SF3">
    <property type="entry name" value="PROTEIN-METHIONINE-SULFOXIDE REDUCTASE CATALYTIC SUBUNIT MSRP"/>
    <property type="match status" value="1"/>
</dbReference>
<dbReference type="InterPro" id="IPR000572">
    <property type="entry name" value="OxRdtase_Mopterin-bd_dom"/>
</dbReference>
<dbReference type="NCBIfam" id="NF003767">
    <property type="entry name" value="PRK05363.1"/>
    <property type="match status" value="1"/>
</dbReference>
<dbReference type="Proteomes" id="UP001172083">
    <property type="component" value="Unassembled WGS sequence"/>
</dbReference>
<dbReference type="Pfam" id="PF00174">
    <property type="entry name" value="Oxidored_molyb"/>
    <property type="match status" value="1"/>
</dbReference>
<organism evidence="2 3">
    <name type="scientific">Agaribacillus aureus</name>
    <dbReference type="NCBI Taxonomy" id="3051825"/>
    <lineage>
        <taxon>Bacteria</taxon>
        <taxon>Pseudomonadati</taxon>
        <taxon>Bacteroidota</taxon>
        <taxon>Cytophagia</taxon>
        <taxon>Cytophagales</taxon>
        <taxon>Splendidivirgaceae</taxon>
        <taxon>Agaribacillus</taxon>
    </lineage>
</organism>
<dbReference type="SUPFAM" id="SSF56524">
    <property type="entry name" value="Oxidoreductase molybdopterin-binding domain"/>
    <property type="match status" value="1"/>
</dbReference>
<dbReference type="RefSeq" id="WP_346759714.1">
    <property type="nucleotide sequence ID" value="NZ_JAUJEB010000004.1"/>
</dbReference>
<sequence>MAYYIKKKLWQIDGLRPTPEKIYYRRRTVLKKLGIISGGLLGGSTLLSGCTQKPNREKSNPEQPGVISNHFNFDGMADLYPARRNEKYALDRPLTDEYHATHKNNFYEFISRQDPDIYNVYKFVSDFENRDWKIEVSGLADNTGTFYLEDLIKKMGLEERTYRFRCVERWSMAVPWTGFPLAKLIKYFAPKNEARFVAMVSYSNAEQMEGVRNLTHYPWPYSEGLTMEEATNELAFMATGLYGKPIPKQNGAPIRLVVPWKYGYKNIKSIVKITFTDQQPKTFWNQVAPTEYPFTSNVDPSVPHPRWSQAFEQMIPDGEKRPTLKYNGYEKLVAHLYT</sequence>
<accession>A0ABT8L9F7</accession>